<dbReference type="Pfam" id="PF11374">
    <property type="entry name" value="DUF3176"/>
    <property type="match status" value="1"/>
</dbReference>
<evidence type="ECO:0000313" key="3">
    <source>
        <dbReference type="Proteomes" id="UP000775872"/>
    </source>
</evidence>
<accession>A0A9P0EKD9</accession>
<feature type="transmembrane region" description="Helical" evidence="1">
    <location>
        <begin position="6"/>
        <end position="30"/>
    </location>
</feature>
<dbReference type="InterPro" id="IPR021514">
    <property type="entry name" value="DUF3176"/>
</dbReference>
<sequence>MAAQKIFHIWALEVWSLAASLAQFAMMFALMVHFDGKQTFDGSFATLNTMTSILSTGSRASLLTTVSSCIGQGNWAAFSTKPRRLYDFEMISESSRGPLGSVQLLINSRFKGGALVRFGAFLTLLSIATGPFAQQLARVRQIEFLEEGGSIAQGLSYSKGINQPISWTAVSIPGAIGQPGRMTVDHASIISKPDFSMRASLMFALSAAKRDVIRQADFECPGTGCLFENFRSLAICNRCYNASSMLGVTQQINNVIDSNTSQEYSVTRYCLPNGLYLENKDVFPKVHLPNNNQEWEPERLVLSLYGNSNPNKSINAREINTLIWSQSIIKVDNSTGIWQWPNMSVYAVECALYYCVKNYSFRVVHNTMELELENELKEYRRHPDSWQFIGQETSHIMANASSNLAFHPNQSAFERSDLQLSNDSNNSESFNISQLGAALRRWMIGKPPLDIMGLEDSPYYNPDLAPVMWFSENLPARFDSIAASMSNSLRSGDDLNSRFVGKVVNPVTVYKINWPWMSYQLFLQVAAVVFFAITVSISQQLGGRDIPVWKSSQLAVMSQGPLVSDVLKGAETIEELETVAKKTSIMLFAKEEDQSLIQLGAEESTDKTSLRRNSASD</sequence>
<keyword evidence="1" id="KW-0812">Transmembrane</keyword>
<evidence type="ECO:0000256" key="1">
    <source>
        <dbReference type="SAM" id="Phobius"/>
    </source>
</evidence>
<dbReference type="EMBL" id="CABFOC020000051">
    <property type="protein sequence ID" value="CAH0054636.1"/>
    <property type="molecule type" value="Genomic_DNA"/>
</dbReference>
<reference evidence="2" key="1">
    <citation type="submission" date="2021-10" db="EMBL/GenBank/DDBJ databases">
        <authorList>
            <person name="Piombo E."/>
        </authorList>
    </citation>
    <scope>NUCLEOTIDE SEQUENCE</scope>
</reference>
<name>A0A9P0EKD9_9HYPO</name>
<proteinExistence type="predicted"/>
<evidence type="ECO:0000313" key="2">
    <source>
        <dbReference type="EMBL" id="CAH0054636.1"/>
    </source>
</evidence>
<keyword evidence="1" id="KW-0472">Membrane</keyword>
<organism evidence="2 3">
    <name type="scientific">Clonostachys solani</name>
    <dbReference type="NCBI Taxonomy" id="160281"/>
    <lineage>
        <taxon>Eukaryota</taxon>
        <taxon>Fungi</taxon>
        <taxon>Dikarya</taxon>
        <taxon>Ascomycota</taxon>
        <taxon>Pezizomycotina</taxon>
        <taxon>Sordariomycetes</taxon>
        <taxon>Hypocreomycetidae</taxon>
        <taxon>Hypocreales</taxon>
        <taxon>Bionectriaceae</taxon>
        <taxon>Clonostachys</taxon>
    </lineage>
</organism>
<dbReference type="OrthoDB" id="5376804at2759"/>
<keyword evidence="1" id="KW-1133">Transmembrane helix</keyword>
<dbReference type="PANTHER" id="PTHR35394">
    <property type="entry name" value="DUF3176 DOMAIN-CONTAINING PROTEIN"/>
    <property type="match status" value="1"/>
</dbReference>
<comment type="caution">
    <text evidence="2">The sequence shown here is derived from an EMBL/GenBank/DDBJ whole genome shotgun (WGS) entry which is preliminary data.</text>
</comment>
<dbReference type="PANTHER" id="PTHR35394:SF5">
    <property type="entry name" value="DUF3176 DOMAIN-CONTAINING PROTEIN"/>
    <property type="match status" value="1"/>
</dbReference>
<gene>
    <name evidence="2" type="ORF">CSOL1703_00016704</name>
</gene>
<dbReference type="Proteomes" id="UP000775872">
    <property type="component" value="Unassembled WGS sequence"/>
</dbReference>
<protein>
    <submittedName>
        <fullName evidence="2">Uncharacterized protein</fullName>
    </submittedName>
</protein>
<keyword evidence="3" id="KW-1185">Reference proteome</keyword>
<dbReference type="AlphaFoldDB" id="A0A9P0EKD9"/>